<dbReference type="InterPro" id="IPR036890">
    <property type="entry name" value="HATPase_C_sf"/>
</dbReference>
<evidence type="ECO:0000256" key="1">
    <source>
        <dbReference type="ARBA" id="ARBA00000085"/>
    </source>
</evidence>
<dbReference type="EMBL" id="CP071090">
    <property type="protein sequence ID" value="QSQ28426.1"/>
    <property type="molecule type" value="Genomic_DNA"/>
</dbReference>
<keyword evidence="11" id="KW-1185">Reference proteome</keyword>
<dbReference type="SUPFAM" id="SSF55785">
    <property type="entry name" value="PYP-like sensor domain (PAS domain)"/>
    <property type="match status" value="1"/>
</dbReference>
<keyword evidence="6" id="KW-0418">Kinase</keyword>
<dbReference type="InterPro" id="IPR000014">
    <property type="entry name" value="PAS"/>
</dbReference>
<evidence type="ECO:0000313" key="10">
    <source>
        <dbReference type="EMBL" id="QSQ28426.1"/>
    </source>
</evidence>
<keyword evidence="3" id="KW-0597">Phosphoprotein</keyword>
<evidence type="ECO:0000256" key="8">
    <source>
        <dbReference type="ARBA" id="ARBA00023012"/>
    </source>
</evidence>
<dbReference type="InterPro" id="IPR003661">
    <property type="entry name" value="HisK_dim/P_dom"/>
</dbReference>
<keyword evidence="7" id="KW-0067">ATP-binding</keyword>
<dbReference type="Gene3D" id="3.30.450.20">
    <property type="entry name" value="PAS domain"/>
    <property type="match status" value="1"/>
</dbReference>
<dbReference type="SUPFAM" id="SSF55781">
    <property type="entry name" value="GAF domain-like"/>
    <property type="match status" value="2"/>
</dbReference>
<evidence type="ECO:0000256" key="6">
    <source>
        <dbReference type="ARBA" id="ARBA00022777"/>
    </source>
</evidence>
<accession>A0ABX7PD72</accession>
<dbReference type="PRINTS" id="PR00344">
    <property type="entry name" value="BCTRLSENSOR"/>
</dbReference>
<evidence type="ECO:0000259" key="9">
    <source>
        <dbReference type="PROSITE" id="PS50109"/>
    </source>
</evidence>
<dbReference type="Gene3D" id="1.10.287.130">
    <property type="match status" value="1"/>
</dbReference>
<keyword evidence="4" id="KW-0808">Transferase</keyword>
<dbReference type="InterPro" id="IPR035965">
    <property type="entry name" value="PAS-like_dom_sf"/>
</dbReference>
<dbReference type="InterPro" id="IPR005467">
    <property type="entry name" value="His_kinase_dom"/>
</dbReference>
<dbReference type="InterPro" id="IPR013656">
    <property type="entry name" value="PAS_4"/>
</dbReference>
<dbReference type="CDD" id="cd00130">
    <property type="entry name" value="PAS"/>
    <property type="match status" value="1"/>
</dbReference>
<evidence type="ECO:0000256" key="7">
    <source>
        <dbReference type="ARBA" id="ARBA00022840"/>
    </source>
</evidence>
<gene>
    <name evidence="10" type="ORF">JY651_37950</name>
</gene>
<name>A0ABX7PD72_9BACT</name>
<sequence length="866" mass="93875">MPLGVAVIRDRNFVYLNEALLSFLGRPLDSLLGQPFTSALDETSAAELAGRHARRLRGEQVPTTYEATVRTSTGDRRTEMTVITNGDDYVVMVRDATSRSRRRAVLQRLAELGAGLPALRTEGEVLRRVFSGLEELGLAFAWLFPEGRGVRLGQTFVPPDLVPPEAQTLSGRWVRDVVGQWPQVLERAWREGAAYSPELPQEAGRFLEEGSSSLADTVRVGLQRAGQPHVIAVRIDVEGHGRAMLALAGDWLREEELPSARLFGAQVSAALDAALTISRLSAQNTALASLNRLASEAASAPHPHAFFGPGTAEIVDLLGCDAVALLLPVDGTQEVELAYARGLEDGTSERFARLWQAGGLSVQAERDSSAPLERDVQSCPGPLREELARQGFHTVVVVPLRVRSRGVGILSVLFREHRPLTPLERETLQAMGSHFAAAIESHRLLHELRGRAEDLALLHEVAKALAATLELDKLMATGVTSLARIVDTPDAYVLLPDATGERLEFRSATGNHPELLGRSMPMLPAYSSLAALAFQTRDVVLVEDAEADLRVNQELRRASEGRAFLVLPLVVHERPVGVIMAVETRWPRRFTPAEVERASAIANQFALAREGARLVEDLKASYVELARTQAQLVRRERLAALGELSAVVAHEVRNPLGAIFNSVASIRRIIGPESPAVPLVDIVGEEADRLNRIVADLLTFARPPAPHPYAVPLSPLVEDAVRGALAEAAGKVRVELELPSDVPAVTVDERMMRQAFLNLAINAVQAMPQGGMLRASVRRSPGSPEVEVQFADSGPGISPEVRARIFEPFFTTKAKGTGLGLAVVKRIIESHQGRVSLESQPGQGTTFRLYLPLDGGALQGELLDGH</sequence>
<dbReference type="SUPFAM" id="SSF55874">
    <property type="entry name" value="ATPase domain of HSP90 chaperone/DNA topoisomerase II/histidine kinase"/>
    <property type="match status" value="1"/>
</dbReference>
<reference evidence="10 11" key="1">
    <citation type="submission" date="2021-02" db="EMBL/GenBank/DDBJ databases">
        <title>De Novo genome assembly of isolated myxobacteria.</title>
        <authorList>
            <person name="Stevens D.C."/>
        </authorList>
    </citation>
    <scope>NUCLEOTIDE SEQUENCE [LARGE SCALE GENOMIC DNA]</scope>
    <source>
        <strain evidence="11">SCPEA02</strain>
    </source>
</reference>
<dbReference type="PROSITE" id="PS50109">
    <property type="entry name" value="HIS_KIN"/>
    <property type="match status" value="1"/>
</dbReference>
<dbReference type="Pfam" id="PF00512">
    <property type="entry name" value="HisKA"/>
    <property type="match status" value="1"/>
</dbReference>
<dbReference type="Pfam" id="PF13492">
    <property type="entry name" value="GAF_3"/>
    <property type="match status" value="1"/>
</dbReference>
<dbReference type="Pfam" id="PF02518">
    <property type="entry name" value="HATPase_c"/>
    <property type="match status" value="1"/>
</dbReference>
<dbReference type="Pfam" id="PF13185">
    <property type="entry name" value="GAF_2"/>
    <property type="match status" value="1"/>
</dbReference>
<dbReference type="Gene3D" id="3.30.565.10">
    <property type="entry name" value="Histidine kinase-like ATPase, C-terminal domain"/>
    <property type="match status" value="1"/>
</dbReference>
<evidence type="ECO:0000256" key="2">
    <source>
        <dbReference type="ARBA" id="ARBA00012438"/>
    </source>
</evidence>
<evidence type="ECO:0000256" key="3">
    <source>
        <dbReference type="ARBA" id="ARBA00022553"/>
    </source>
</evidence>
<comment type="catalytic activity">
    <reaction evidence="1">
        <text>ATP + protein L-histidine = ADP + protein N-phospho-L-histidine.</text>
        <dbReference type="EC" id="2.7.13.3"/>
    </reaction>
</comment>
<dbReference type="InterPro" id="IPR029016">
    <property type="entry name" value="GAF-like_dom_sf"/>
</dbReference>
<keyword evidence="5" id="KW-0547">Nucleotide-binding</keyword>
<dbReference type="SMART" id="SM00388">
    <property type="entry name" value="HisKA"/>
    <property type="match status" value="1"/>
</dbReference>
<keyword evidence="8" id="KW-0902">Two-component regulatory system</keyword>
<dbReference type="CDD" id="cd00082">
    <property type="entry name" value="HisKA"/>
    <property type="match status" value="1"/>
</dbReference>
<dbReference type="SMART" id="SM00387">
    <property type="entry name" value="HATPase_c"/>
    <property type="match status" value="1"/>
</dbReference>
<dbReference type="RefSeq" id="WP_206729937.1">
    <property type="nucleotide sequence ID" value="NZ_CP071090.1"/>
</dbReference>
<proteinExistence type="predicted"/>
<dbReference type="CDD" id="cd00075">
    <property type="entry name" value="HATPase"/>
    <property type="match status" value="1"/>
</dbReference>
<protein>
    <recommendedName>
        <fullName evidence="2">histidine kinase</fullName>
        <ecNumber evidence="2">2.7.13.3</ecNumber>
    </recommendedName>
</protein>
<dbReference type="SMART" id="SM00065">
    <property type="entry name" value="GAF"/>
    <property type="match status" value="2"/>
</dbReference>
<dbReference type="InterPro" id="IPR003018">
    <property type="entry name" value="GAF"/>
</dbReference>
<dbReference type="EC" id="2.7.13.3" evidence="2"/>
<dbReference type="NCBIfam" id="TIGR00229">
    <property type="entry name" value="sensory_box"/>
    <property type="match status" value="1"/>
</dbReference>
<dbReference type="SUPFAM" id="SSF47384">
    <property type="entry name" value="Homodimeric domain of signal transducing histidine kinase"/>
    <property type="match status" value="1"/>
</dbReference>
<evidence type="ECO:0000256" key="5">
    <source>
        <dbReference type="ARBA" id="ARBA00022741"/>
    </source>
</evidence>
<dbReference type="InterPro" id="IPR004358">
    <property type="entry name" value="Sig_transdc_His_kin-like_C"/>
</dbReference>
<organism evidence="10 11">
    <name type="scientific">Pyxidicoccus parkwayensis</name>
    <dbReference type="NCBI Taxonomy" id="2813578"/>
    <lineage>
        <taxon>Bacteria</taxon>
        <taxon>Pseudomonadati</taxon>
        <taxon>Myxococcota</taxon>
        <taxon>Myxococcia</taxon>
        <taxon>Myxococcales</taxon>
        <taxon>Cystobacterineae</taxon>
        <taxon>Myxococcaceae</taxon>
        <taxon>Pyxidicoccus</taxon>
    </lineage>
</organism>
<dbReference type="Gene3D" id="3.30.450.40">
    <property type="match status" value="2"/>
</dbReference>
<dbReference type="Proteomes" id="UP000662747">
    <property type="component" value="Chromosome"/>
</dbReference>
<evidence type="ECO:0000313" key="11">
    <source>
        <dbReference type="Proteomes" id="UP000662747"/>
    </source>
</evidence>
<feature type="domain" description="Histidine kinase" evidence="9">
    <location>
        <begin position="647"/>
        <end position="855"/>
    </location>
</feature>
<dbReference type="Pfam" id="PF08448">
    <property type="entry name" value="PAS_4"/>
    <property type="match status" value="1"/>
</dbReference>
<dbReference type="PANTHER" id="PTHR43065:SF10">
    <property type="entry name" value="PEROXIDE STRESS-ACTIVATED HISTIDINE KINASE MAK3"/>
    <property type="match status" value="1"/>
</dbReference>
<dbReference type="InterPro" id="IPR003594">
    <property type="entry name" value="HATPase_dom"/>
</dbReference>
<evidence type="ECO:0000256" key="4">
    <source>
        <dbReference type="ARBA" id="ARBA00022679"/>
    </source>
</evidence>
<dbReference type="PANTHER" id="PTHR43065">
    <property type="entry name" value="SENSOR HISTIDINE KINASE"/>
    <property type="match status" value="1"/>
</dbReference>
<dbReference type="InterPro" id="IPR036097">
    <property type="entry name" value="HisK_dim/P_sf"/>
</dbReference>